<name>A0ABW0MLI5_9BURK</name>
<feature type="compositionally biased region" description="Polar residues" evidence="1">
    <location>
        <begin position="1"/>
        <end position="11"/>
    </location>
</feature>
<evidence type="ECO:0000313" key="3">
    <source>
        <dbReference type="Proteomes" id="UP001596101"/>
    </source>
</evidence>
<gene>
    <name evidence="2" type="ORF">ACFPQ5_09645</name>
</gene>
<evidence type="ECO:0000256" key="1">
    <source>
        <dbReference type="SAM" id="MobiDB-lite"/>
    </source>
</evidence>
<dbReference type="RefSeq" id="WP_379754164.1">
    <property type="nucleotide sequence ID" value="NZ_JBHSMR010000013.1"/>
</dbReference>
<evidence type="ECO:0000313" key="2">
    <source>
        <dbReference type="EMBL" id="MFC5478450.1"/>
    </source>
</evidence>
<protein>
    <submittedName>
        <fullName evidence="2">Uncharacterized protein</fullName>
    </submittedName>
</protein>
<dbReference type="EMBL" id="JBHSMR010000013">
    <property type="protein sequence ID" value="MFC5478450.1"/>
    <property type="molecule type" value="Genomic_DNA"/>
</dbReference>
<sequence length="125" mass="12181">MATQTSSNATPPSDDATVGLGGATSGQAGATPTHETQQETGGSGGDQLTHSTGEIDKAPGSVPQPTPDAPQTMPQTVPDPDGSAMQSGARGAQDTRGNQAGGTGTGLGTPETGANQSEEDLPPAR</sequence>
<dbReference type="Proteomes" id="UP001596101">
    <property type="component" value="Unassembled WGS sequence"/>
</dbReference>
<feature type="compositionally biased region" description="Polar residues" evidence="1">
    <location>
        <begin position="25"/>
        <end position="52"/>
    </location>
</feature>
<comment type="caution">
    <text evidence="2">The sequence shown here is derived from an EMBL/GenBank/DDBJ whole genome shotgun (WGS) entry which is preliminary data.</text>
</comment>
<keyword evidence="3" id="KW-1185">Reference proteome</keyword>
<proteinExistence type="predicted"/>
<accession>A0ABW0MLI5</accession>
<organism evidence="2 3">
    <name type="scientific">Massilia suwonensis</name>
    <dbReference type="NCBI Taxonomy" id="648895"/>
    <lineage>
        <taxon>Bacteria</taxon>
        <taxon>Pseudomonadati</taxon>
        <taxon>Pseudomonadota</taxon>
        <taxon>Betaproteobacteria</taxon>
        <taxon>Burkholderiales</taxon>
        <taxon>Oxalobacteraceae</taxon>
        <taxon>Telluria group</taxon>
        <taxon>Massilia</taxon>
    </lineage>
</organism>
<reference evidence="3" key="1">
    <citation type="journal article" date="2019" name="Int. J. Syst. Evol. Microbiol.">
        <title>The Global Catalogue of Microorganisms (GCM) 10K type strain sequencing project: providing services to taxonomists for standard genome sequencing and annotation.</title>
        <authorList>
            <consortium name="The Broad Institute Genomics Platform"/>
            <consortium name="The Broad Institute Genome Sequencing Center for Infectious Disease"/>
            <person name="Wu L."/>
            <person name="Ma J."/>
        </authorList>
    </citation>
    <scope>NUCLEOTIDE SEQUENCE [LARGE SCALE GENOMIC DNA]</scope>
    <source>
        <strain evidence="3">CCUG 43111</strain>
    </source>
</reference>
<feature type="region of interest" description="Disordered" evidence="1">
    <location>
        <begin position="1"/>
        <end position="125"/>
    </location>
</feature>